<comment type="caution">
    <text evidence="1">The sequence shown here is derived from an EMBL/GenBank/DDBJ whole genome shotgun (WGS) entry which is preliminary data.</text>
</comment>
<dbReference type="RefSeq" id="WP_207395070.1">
    <property type="nucleotide sequence ID" value="NZ_JABRWO010000002.1"/>
</dbReference>
<dbReference type="AlphaFoldDB" id="A0A7V8V267"/>
<organism evidence="1 2">
    <name type="scientific">Bremerella alba</name>
    <dbReference type="NCBI Taxonomy" id="980252"/>
    <lineage>
        <taxon>Bacteria</taxon>
        <taxon>Pseudomonadati</taxon>
        <taxon>Planctomycetota</taxon>
        <taxon>Planctomycetia</taxon>
        <taxon>Pirellulales</taxon>
        <taxon>Pirellulaceae</taxon>
        <taxon>Bremerella</taxon>
    </lineage>
</organism>
<keyword evidence="2" id="KW-1185">Reference proteome</keyword>
<evidence type="ECO:0000313" key="1">
    <source>
        <dbReference type="EMBL" id="MBA2113563.1"/>
    </source>
</evidence>
<proteinExistence type="predicted"/>
<evidence type="ECO:0008006" key="3">
    <source>
        <dbReference type="Google" id="ProtNLM"/>
    </source>
</evidence>
<dbReference type="Proteomes" id="UP000551616">
    <property type="component" value="Unassembled WGS sequence"/>
</dbReference>
<evidence type="ECO:0000313" key="2">
    <source>
        <dbReference type="Proteomes" id="UP000551616"/>
    </source>
</evidence>
<reference evidence="1 2" key="1">
    <citation type="submission" date="2020-05" db="EMBL/GenBank/DDBJ databases">
        <title>Bremerella alba sp. nov., a novel planctomycete isolated from the surface of the macroalga Fucus spiralis.</title>
        <authorList>
            <person name="Godinho O."/>
            <person name="Botelho R."/>
            <person name="Albuquerque L."/>
            <person name="Wiegand S."/>
            <person name="Da Costa M.S."/>
            <person name="Lobo-Da-Cunha A."/>
            <person name="Jogler C."/>
            <person name="Lage O.M."/>
        </authorList>
    </citation>
    <scope>NUCLEOTIDE SEQUENCE [LARGE SCALE GENOMIC DNA]</scope>
    <source>
        <strain evidence="1 2">FF15</strain>
    </source>
</reference>
<protein>
    <recommendedName>
        <fullName evidence="3">Gamma-glutamylcyclotransferase</fullName>
    </recommendedName>
</protein>
<gene>
    <name evidence="1" type="ORF">HOV93_07120</name>
</gene>
<dbReference type="EMBL" id="JABRWO010000002">
    <property type="protein sequence ID" value="MBA2113563.1"/>
    <property type="molecule type" value="Genomic_DNA"/>
</dbReference>
<name>A0A7V8V267_9BACT</name>
<accession>A0A7V8V267</accession>
<sequence length="225" mass="25591">MISHQFEESRILDRIASIKLPLDEHQGKEHSYPWELESILPHPESRISLVGYGSLINLKSACRTFAPETVRQARPVIVLKARRVYEYVMSPRGRQVYGGEICKTRCGVLNARPTDSIENWFNGLVFSLNLSEMQSLINRESAYDLISAWTTPWNDDGSSPSTAYFLSCRQQSFGGRRTINPDLLPHPKYHAVCEQGCREVSAGFLDAFHNSTWVRDTRLVDTDSL</sequence>